<evidence type="ECO:0000256" key="1">
    <source>
        <dbReference type="ARBA" id="ARBA00004567"/>
    </source>
</evidence>
<evidence type="ECO:0000256" key="5">
    <source>
        <dbReference type="ARBA" id="ARBA00023010"/>
    </source>
</evidence>
<organism evidence="10 11">
    <name type="scientific">Danaus chrysippus</name>
    <name type="common">African queen</name>
    <dbReference type="NCBI Taxonomy" id="151541"/>
    <lineage>
        <taxon>Eukaryota</taxon>
        <taxon>Metazoa</taxon>
        <taxon>Ecdysozoa</taxon>
        <taxon>Arthropoda</taxon>
        <taxon>Hexapoda</taxon>
        <taxon>Insecta</taxon>
        <taxon>Pterygota</taxon>
        <taxon>Neoptera</taxon>
        <taxon>Endopterygota</taxon>
        <taxon>Lepidoptera</taxon>
        <taxon>Glossata</taxon>
        <taxon>Ditrysia</taxon>
        <taxon>Papilionoidea</taxon>
        <taxon>Nymphalidae</taxon>
        <taxon>Danainae</taxon>
        <taxon>Danaini</taxon>
        <taxon>Danaina</taxon>
        <taxon>Danaus</taxon>
        <taxon>Anosia</taxon>
    </lineage>
</organism>
<dbReference type="Proteomes" id="UP000789524">
    <property type="component" value="Unassembled WGS sequence"/>
</dbReference>
<dbReference type="GO" id="GO:0000055">
    <property type="term" value="P:ribosomal large subunit export from nucleus"/>
    <property type="evidence" value="ECO:0007669"/>
    <property type="project" value="InterPro"/>
</dbReference>
<dbReference type="GO" id="GO:0005643">
    <property type="term" value="C:nuclear pore"/>
    <property type="evidence" value="ECO:0007669"/>
    <property type="project" value="UniProtKB-SubCell"/>
</dbReference>
<evidence type="ECO:0000313" key="11">
    <source>
        <dbReference type="Proteomes" id="UP000789524"/>
    </source>
</evidence>
<dbReference type="PANTHER" id="PTHR13257">
    <property type="entry name" value="NUCLEOPORIN NUP84-RELATED"/>
    <property type="match status" value="1"/>
</dbReference>
<keyword evidence="5" id="KW-0811">Translocation</keyword>
<sequence>MDVDCNAGRDRPALPRPPPPAPHTTAGSRSQSPPLLPPPLPPLSVPLLTEGAFRDPHLMSVCINLSATVDERFLYSQGEIHRVHWHPKSLSHILVLVSDNTMRLYNIALKTGPKLVKIITIGPKPAGALGQTVLDSLGDTAIDFTPTPDNEYLLILSGNGDVYMLQCELDMKNTVTAKLRGPLVMYPPADDNYGSESCSIAAVGSAKTPTLVIIASASAALYHCLLLPNSTDKEEDDGFALYVIESVELNIPQNSDTQTNYVYPVHLYPSGRASYICVHTGGVHSVLLPVANALCEYAAASEDELESVLQFLYKEPSKARHLICGSYPPVGVTFTEPPLQTIIILCQDGDALTRTVDPFDLEENLYKEIQLKNPALERDDINAILKEKQKISFSHIIHEVLQRNSSQPILKLQSAPGTQQCLELLTQATVRLASEYMDKQKRACDVITHKMAALSAISRQHKEWLEELQKEIEDVKLTSVVLKEKRALAEKHQEDIKYRCSMVSRALRAGSGHSEDEKRQLQELEEIRARTQLLQAQLENTTSLVQTRGIQMKNWREDYMKKNTVLGKSHSDSITSILQQQTTQISMLIEETKLLKDHLGIV</sequence>
<accession>A0A8J2QC02</accession>
<dbReference type="PANTHER" id="PTHR13257:SF0">
    <property type="entry name" value="NUCLEAR PORE COMPLEX PROTEIN NUP88"/>
    <property type="match status" value="1"/>
</dbReference>
<dbReference type="SUPFAM" id="SSF50978">
    <property type="entry name" value="WD40 repeat-like"/>
    <property type="match status" value="1"/>
</dbReference>
<evidence type="ECO:0000313" key="10">
    <source>
        <dbReference type="EMBL" id="CAG9559339.1"/>
    </source>
</evidence>
<proteinExistence type="predicted"/>
<keyword evidence="11" id="KW-1185">Reference proteome</keyword>
<dbReference type="GO" id="GO:0000056">
    <property type="term" value="P:ribosomal small subunit export from nucleus"/>
    <property type="evidence" value="ECO:0007669"/>
    <property type="project" value="InterPro"/>
</dbReference>
<keyword evidence="4" id="KW-0653">Protein transport</keyword>
<evidence type="ECO:0000256" key="3">
    <source>
        <dbReference type="ARBA" id="ARBA00022816"/>
    </source>
</evidence>
<feature type="region of interest" description="Disordered" evidence="9">
    <location>
        <begin position="1"/>
        <end position="41"/>
    </location>
</feature>
<evidence type="ECO:0000256" key="2">
    <source>
        <dbReference type="ARBA" id="ARBA00022448"/>
    </source>
</evidence>
<evidence type="ECO:0000256" key="8">
    <source>
        <dbReference type="SAM" id="Coils"/>
    </source>
</evidence>
<dbReference type="OrthoDB" id="341482at2759"/>
<dbReference type="Pfam" id="PF10168">
    <property type="entry name" value="Nup88"/>
    <property type="match status" value="1"/>
</dbReference>
<name>A0A8J2QC02_9NEOP</name>
<dbReference type="AlphaFoldDB" id="A0A8J2QC02"/>
<gene>
    <name evidence="10" type="ORF">DCHRY22_LOCUS1218</name>
</gene>
<keyword evidence="7" id="KW-0539">Nucleus</keyword>
<reference evidence="10" key="1">
    <citation type="submission" date="2021-09" db="EMBL/GenBank/DDBJ databases">
        <authorList>
            <person name="Martin H S."/>
        </authorList>
    </citation>
    <scope>NUCLEOTIDE SEQUENCE</scope>
</reference>
<keyword evidence="2" id="KW-0813">Transport</keyword>
<dbReference type="GO" id="GO:0006406">
    <property type="term" value="P:mRNA export from nucleus"/>
    <property type="evidence" value="ECO:0007669"/>
    <property type="project" value="TreeGrafter"/>
</dbReference>
<comment type="subcellular location">
    <subcellularLocation>
        <location evidence="1">Nucleus</location>
        <location evidence="1">Nuclear pore complex</location>
    </subcellularLocation>
</comment>
<dbReference type="InterPro" id="IPR019321">
    <property type="entry name" value="Nucleoporin_Nup88"/>
</dbReference>
<keyword evidence="6" id="KW-0906">Nuclear pore complex</keyword>
<protein>
    <submittedName>
        <fullName evidence="10">(African queen) hypothetical protein</fullName>
    </submittedName>
</protein>
<comment type="caution">
    <text evidence="10">The sequence shown here is derived from an EMBL/GenBank/DDBJ whole genome shotgun (WGS) entry which is preliminary data.</text>
</comment>
<keyword evidence="8" id="KW-0175">Coiled coil</keyword>
<evidence type="ECO:0000256" key="7">
    <source>
        <dbReference type="ARBA" id="ARBA00023242"/>
    </source>
</evidence>
<dbReference type="GO" id="GO:0006606">
    <property type="term" value="P:protein import into nucleus"/>
    <property type="evidence" value="ECO:0007669"/>
    <property type="project" value="TreeGrafter"/>
</dbReference>
<dbReference type="EMBL" id="CAKASE010000043">
    <property type="protein sequence ID" value="CAG9559339.1"/>
    <property type="molecule type" value="Genomic_DNA"/>
</dbReference>
<dbReference type="GO" id="GO:0017056">
    <property type="term" value="F:structural constituent of nuclear pore"/>
    <property type="evidence" value="ECO:0007669"/>
    <property type="project" value="InterPro"/>
</dbReference>
<evidence type="ECO:0000256" key="6">
    <source>
        <dbReference type="ARBA" id="ARBA00023132"/>
    </source>
</evidence>
<feature type="coiled-coil region" evidence="8">
    <location>
        <begin position="514"/>
        <end position="544"/>
    </location>
</feature>
<dbReference type="InterPro" id="IPR036322">
    <property type="entry name" value="WD40_repeat_dom_sf"/>
</dbReference>
<dbReference type="InterPro" id="IPR037700">
    <property type="entry name" value="NUP88/NUP82"/>
</dbReference>
<keyword evidence="3" id="KW-0509">mRNA transport</keyword>
<evidence type="ECO:0000256" key="9">
    <source>
        <dbReference type="SAM" id="MobiDB-lite"/>
    </source>
</evidence>
<evidence type="ECO:0000256" key="4">
    <source>
        <dbReference type="ARBA" id="ARBA00022927"/>
    </source>
</evidence>